<name>A0A4P6M6L1_9FIRM</name>
<dbReference type="InterPro" id="IPR052515">
    <property type="entry name" value="Gfo/Idh/MocA_Oxidoreductase"/>
</dbReference>
<dbReference type="PANTHER" id="PTHR43249">
    <property type="entry name" value="UDP-N-ACETYL-2-AMINO-2-DEOXY-D-GLUCURONATE OXIDASE"/>
    <property type="match status" value="1"/>
</dbReference>
<comment type="similarity">
    <text evidence="1">Belongs to the Gfo/Idh/MocA family.</text>
</comment>
<evidence type="ECO:0000259" key="3">
    <source>
        <dbReference type="Pfam" id="PF02894"/>
    </source>
</evidence>
<evidence type="ECO:0000313" key="5">
    <source>
        <dbReference type="Proteomes" id="UP000289794"/>
    </source>
</evidence>
<dbReference type="KEGG" id="bpro:PMF13cell1_05439"/>
<dbReference type="GO" id="GO:0000166">
    <property type="term" value="F:nucleotide binding"/>
    <property type="evidence" value="ECO:0007669"/>
    <property type="project" value="InterPro"/>
</dbReference>
<sequence length="344" mass="38193">MGKLGFGVIGCGFIGMLHGQVIASLDGACLAAAADSDDSKTEEAVRRWGCRSYRDYHEMLQDPEVQVVSVCLPSGMHSKVTIEAARAGKHVICEKPIDTDAARAQEMVDTCRECKVELGIIMQHRFDKPIVLLKEAVAQGKLGKLLWGASRTIWYRDEEYFSNPWRGTWEFDGGGSLMNQSIHYIDLLIDIFGKVKSVNGKCRRLLHQEIETEDVGIANIEFENGCLGTVEGTTAAYPGLYAELAVFAEKGTVIIRNDELLFYQLKDGENKEFSCLLNPEKANALHQDAAISTDAHKRQYQDFVQAVTENRKPMVTGEDALESLKLIKAIYESSAEGKEIYMGK</sequence>
<keyword evidence="4" id="KW-0560">Oxidoreductase</keyword>
<accession>A0A4P6M6L1</accession>
<dbReference type="InterPro" id="IPR000683">
    <property type="entry name" value="Gfo/Idh/MocA-like_OxRdtase_N"/>
</dbReference>
<dbReference type="PANTHER" id="PTHR43249:SF1">
    <property type="entry name" value="D-GLUCOSIDE 3-DEHYDROGENASE"/>
    <property type="match status" value="1"/>
</dbReference>
<dbReference type="RefSeq" id="WP_130182775.1">
    <property type="nucleotide sequence ID" value="NZ_CP035945.1"/>
</dbReference>
<dbReference type="Pfam" id="PF01408">
    <property type="entry name" value="GFO_IDH_MocA"/>
    <property type="match status" value="1"/>
</dbReference>
<proteinExistence type="inferred from homology"/>
<feature type="domain" description="Gfo/Idh/MocA-like oxidoreductase N-terminal" evidence="2">
    <location>
        <begin position="5"/>
        <end position="117"/>
    </location>
</feature>
<dbReference type="Gene3D" id="3.30.360.10">
    <property type="entry name" value="Dihydrodipicolinate Reductase, domain 2"/>
    <property type="match status" value="1"/>
</dbReference>
<dbReference type="InterPro" id="IPR036291">
    <property type="entry name" value="NAD(P)-bd_dom_sf"/>
</dbReference>
<evidence type="ECO:0000259" key="2">
    <source>
        <dbReference type="Pfam" id="PF01408"/>
    </source>
</evidence>
<dbReference type="AlphaFoldDB" id="A0A4P6M6L1"/>
<dbReference type="InterPro" id="IPR004104">
    <property type="entry name" value="Gfo/Idh/MocA-like_OxRdtase_C"/>
</dbReference>
<reference evidence="4 5" key="1">
    <citation type="submission" date="2019-01" db="EMBL/GenBank/DDBJ databases">
        <title>PMF-metabolizing Aryl O-demethylase.</title>
        <authorList>
            <person name="Kim M."/>
        </authorList>
    </citation>
    <scope>NUCLEOTIDE SEQUENCE [LARGE SCALE GENOMIC DNA]</scope>
    <source>
        <strain evidence="4 5">PMF1</strain>
    </source>
</reference>
<dbReference type="SUPFAM" id="SSF55347">
    <property type="entry name" value="Glyceraldehyde-3-phosphate dehydrogenase-like, C-terminal domain"/>
    <property type="match status" value="1"/>
</dbReference>
<evidence type="ECO:0000313" key="4">
    <source>
        <dbReference type="EMBL" id="QBE99845.1"/>
    </source>
</evidence>
<dbReference type="Pfam" id="PF02894">
    <property type="entry name" value="GFO_IDH_MocA_C"/>
    <property type="match status" value="1"/>
</dbReference>
<organism evidence="4 5">
    <name type="scientific">Blautia producta</name>
    <dbReference type="NCBI Taxonomy" id="33035"/>
    <lineage>
        <taxon>Bacteria</taxon>
        <taxon>Bacillati</taxon>
        <taxon>Bacillota</taxon>
        <taxon>Clostridia</taxon>
        <taxon>Lachnospirales</taxon>
        <taxon>Lachnospiraceae</taxon>
        <taxon>Blautia</taxon>
    </lineage>
</organism>
<dbReference type="Gene3D" id="3.40.50.720">
    <property type="entry name" value="NAD(P)-binding Rossmann-like Domain"/>
    <property type="match status" value="1"/>
</dbReference>
<evidence type="ECO:0000256" key="1">
    <source>
        <dbReference type="ARBA" id="ARBA00010928"/>
    </source>
</evidence>
<protein>
    <submittedName>
        <fullName evidence="4">Glucose--fructose oxidoreductase</fullName>
        <ecNumber evidence="4">1.1.99.28</ecNumber>
    </submittedName>
</protein>
<dbReference type="GO" id="GO:0047061">
    <property type="term" value="F:glucose-fructose oxidoreductase activity"/>
    <property type="evidence" value="ECO:0007669"/>
    <property type="project" value="UniProtKB-EC"/>
</dbReference>
<gene>
    <name evidence="4" type="primary">gfo_4</name>
    <name evidence="4" type="ORF">PMF13cell1_05439</name>
</gene>
<dbReference type="Proteomes" id="UP000289794">
    <property type="component" value="Chromosome"/>
</dbReference>
<dbReference type="EC" id="1.1.99.28" evidence="4"/>
<dbReference type="SUPFAM" id="SSF51735">
    <property type="entry name" value="NAD(P)-binding Rossmann-fold domains"/>
    <property type="match status" value="1"/>
</dbReference>
<feature type="domain" description="Gfo/Idh/MocA-like oxidoreductase C-terminal" evidence="3">
    <location>
        <begin position="134"/>
        <end position="340"/>
    </location>
</feature>
<dbReference type="EMBL" id="CP035945">
    <property type="protein sequence ID" value="QBE99845.1"/>
    <property type="molecule type" value="Genomic_DNA"/>
</dbReference>